<evidence type="ECO:0000313" key="4">
    <source>
        <dbReference type="Proteomes" id="UP001596106"/>
    </source>
</evidence>
<gene>
    <name evidence="3" type="ORF">ACFPMF_10880</name>
</gene>
<comment type="caution">
    <text evidence="3">The sequence shown here is derived from an EMBL/GenBank/DDBJ whole genome shotgun (WGS) entry which is preliminary data.</text>
</comment>
<name>A0ABW0I8L7_9BACT</name>
<protein>
    <submittedName>
        <fullName evidence="3">Uncharacterized protein</fullName>
    </submittedName>
</protein>
<sequence>MWIVRLALEKKYAIVAMGVLILSMGVVAFIRPPADCPVAHLSNTGSPVRPGKIMPFPETRLSELPGNQS</sequence>
<feature type="transmembrane region" description="Helical" evidence="2">
    <location>
        <begin position="12"/>
        <end position="30"/>
    </location>
</feature>
<proteinExistence type="predicted"/>
<dbReference type="EMBL" id="JBHSMA010000002">
    <property type="protein sequence ID" value="MFC5409814.1"/>
    <property type="molecule type" value="Genomic_DNA"/>
</dbReference>
<accession>A0ABW0I8L7</accession>
<organism evidence="3 4">
    <name type="scientific">Larkinella bovis</name>
    <dbReference type="NCBI Taxonomy" id="683041"/>
    <lineage>
        <taxon>Bacteria</taxon>
        <taxon>Pseudomonadati</taxon>
        <taxon>Bacteroidota</taxon>
        <taxon>Cytophagia</taxon>
        <taxon>Cytophagales</taxon>
        <taxon>Spirosomataceae</taxon>
        <taxon>Larkinella</taxon>
    </lineage>
</organism>
<evidence type="ECO:0000313" key="3">
    <source>
        <dbReference type="EMBL" id="MFC5409814.1"/>
    </source>
</evidence>
<reference evidence="4" key="1">
    <citation type="journal article" date="2019" name="Int. J. Syst. Evol. Microbiol.">
        <title>The Global Catalogue of Microorganisms (GCM) 10K type strain sequencing project: providing services to taxonomists for standard genome sequencing and annotation.</title>
        <authorList>
            <consortium name="The Broad Institute Genomics Platform"/>
            <consortium name="The Broad Institute Genome Sequencing Center for Infectious Disease"/>
            <person name="Wu L."/>
            <person name="Ma J."/>
        </authorList>
    </citation>
    <scope>NUCLEOTIDE SEQUENCE [LARGE SCALE GENOMIC DNA]</scope>
    <source>
        <strain evidence="4">CCUG 55250</strain>
    </source>
</reference>
<dbReference type="Proteomes" id="UP001596106">
    <property type="component" value="Unassembled WGS sequence"/>
</dbReference>
<dbReference type="RefSeq" id="WP_379844362.1">
    <property type="nucleotide sequence ID" value="NZ_JBHSMA010000002.1"/>
</dbReference>
<evidence type="ECO:0000256" key="2">
    <source>
        <dbReference type="SAM" id="Phobius"/>
    </source>
</evidence>
<keyword evidence="4" id="KW-1185">Reference proteome</keyword>
<keyword evidence="2" id="KW-1133">Transmembrane helix</keyword>
<feature type="region of interest" description="Disordered" evidence="1">
    <location>
        <begin position="43"/>
        <end position="69"/>
    </location>
</feature>
<keyword evidence="2" id="KW-0812">Transmembrane</keyword>
<evidence type="ECO:0000256" key="1">
    <source>
        <dbReference type="SAM" id="MobiDB-lite"/>
    </source>
</evidence>
<keyword evidence="2" id="KW-0472">Membrane</keyword>